<protein>
    <submittedName>
        <fullName evidence="2">Uncharacterized protein</fullName>
    </submittedName>
</protein>
<dbReference type="RefSeq" id="WP_255904499.1">
    <property type="nucleotide sequence ID" value="NZ_CP050471.1"/>
</dbReference>
<organism evidence="2 3">
    <name type="scientific">Vibrio campbellii</name>
    <dbReference type="NCBI Taxonomy" id="680"/>
    <lineage>
        <taxon>Bacteria</taxon>
        <taxon>Pseudomonadati</taxon>
        <taxon>Pseudomonadota</taxon>
        <taxon>Gammaproteobacteria</taxon>
        <taxon>Vibrionales</taxon>
        <taxon>Vibrionaceae</taxon>
        <taxon>Vibrio</taxon>
    </lineage>
</organism>
<keyword evidence="1" id="KW-0472">Membrane</keyword>
<evidence type="ECO:0000256" key="1">
    <source>
        <dbReference type="SAM" id="Phobius"/>
    </source>
</evidence>
<dbReference type="EMBL" id="CP050471">
    <property type="protein sequence ID" value="UTZ33701.1"/>
    <property type="molecule type" value="Genomic_DNA"/>
</dbReference>
<evidence type="ECO:0000313" key="2">
    <source>
        <dbReference type="EMBL" id="UTZ33701.1"/>
    </source>
</evidence>
<accession>A0ABY5IHD2</accession>
<proteinExistence type="predicted"/>
<sequence length="164" mass="18432">MKFTEILAVYGAVLSTAVFIWNVFRSIPKFKVDIGYGIEEVDGEYVGGAYVCVRNPSSATVHLASVGVMYTTGESSFIERLAHMLKHRRFSSTVDWVHVPLFNYGVDSNCPISLEAGQSHHVFIPDDIVKEILSDTDVKKLRGSVQDQLWRNKYSSPEVFEINI</sequence>
<evidence type="ECO:0000313" key="3">
    <source>
        <dbReference type="Proteomes" id="UP001059912"/>
    </source>
</evidence>
<gene>
    <name evidence="2" type="ORF">HB762_20740</name>
</gene>
<name>A0ABY5IHD2_9VIBR</name>
<dbReference type="Proteomes" id="UP001059912">
    <property type="component" value="Chromosome 2"/>
</dbReference>
<keyword evidence="3" id="KW-1185">Reference proteome</keyword>
<keyword evidence="1" id="KW-0812">Transmembrane</keyword>
<keyword evidence="1" id="KW-1133">Transmembrane helix</keyword>
<feature type="transmembrane region" description="Helical" evidence="1">
    <location>
        <begin position="6"/>
        <end position="24"/>
    </location>
</feature>
<reference evidence="2" key="1">
    <citation type="submission" date="2020-03" db="EMBL/GenBank/DDBJ databases">
        <title>Five strains of Vibrio campbellii isolated from Mariana Trench.</title>
        <authorList>
            <person name="Liang J."/>
            <person name="Zhang X.-H."/>
        </authorList>
    </citation>
    <scope>NUCLEOTIDE SEQUENCE</scope>
    <source>
        <strain evidence="2">LJC013</strain>
    </source>
</reference>